<protein>
    <submittedName>
        <fullName evidence="2">Uncharacterized protein</fullName>
    </submittedName>
</protein>
<sequence length="166" mass="17778">MLVNSQVSSVIQQSKRSDMDPANAAASALYSGVMQNVQNAATATQAQATQKATDATASNVDAAFAKTRIQLQATPPTTATPKTEANTQARAEFNEYMSKTPAEHMRDQILKEKGLTEEDVKSMPLVQQNAIAQEVADRLKAQAAEQYAQKTADPQIKAVKEALAAI</sequence>
<dbReference type="AlphaFoldDB" id="A0A1H2LW27"/>
<gene>
    <name evidence="2" type="ORF">SAMN05216202_0553</name>
</gene>
<evidence type="ECO:0000313" key="3">
    <source>
        <dbReference type="Proteomes" id="UP000198600"/>
    </source>
</evidence>
<proteinExistence type="predicted"/>
<keyword evidence="3" id="KW-1185">Reference proteome</keyword>
<organism evidence="2 3">
    <name type="scientific">Pseudomonas mucidolens</name>
    <dbReference type="NCBI Taxonomy" id="46679"/>
    <lineage>
        <taxon>Bacteria</taxon>
        <taxon>Pseudomonadati</taxon>
        <taxon>Pseudomonadota</taxon>
        <taxon>Gammaproteobacteria</taxon>
        <taxon>Pseudomonadales</taxon>
        <taxon>Pseudomonadaceae</taxon>
        <taxon>Pseudomonas</taxon>
    </lineage>
</organism>
<dbReference type="RefSeq" id="WP_084381053.1">
    <property type="nucleotide sequence ID" value="NZ_CAXAPY010000011.1"/>
</dbReference>
<name>A0A1H2LW27_9PSED</name>
<dbReference type="STRING" id="46679.SAMN05216202_0553"/>
<evidence type="ECO:0000313" key="2">
    <source>
        <dbReference type="EMBL" id="SDU85062.1"/>
    </source>
</evidence>
<dbReference type="OrthoDB" id="8641953at2"/>
<evidence type="ECO:0000256" key="1">
    <source>
        <dbReference type="SAM" id="MobiDB-lite"/>
    </source>
</evidence>
<reference evidence="3" key="1">
    <citation type="submission" date="2016-10" db="EMBL/GenBank/DDBJ databases">
        <authorList>
            <person name="Varghese N."/>
            <person name="Submissions S."/>
        </authorList>
    </citation>
    <scope>NUCLEOTIDE SEQUENCE [LARGE SCALE GENOMIC DNA]</scope>
    <source>
        <strain evidence="3">LMG 2223</strain>
    </source>
</reference>
<accession>A0A1H2LW27</accession>
<dbReference type="Proteomes" id="UP000198600">
    <property type="component" value="Chromosome I"/>
</dbReference>
<dbReference type="EMBL" id="LT629802">
    <property type="protein sequence ID" value="SDU85062.1"/>
    <property type="molecule type" value="Genomic_DNA"/>
</dbReference>
<feature type="compositionally biased region" description="Low complexity" evidence="1">
    <location>
        <begin position="1"/>
        <end position="14"/>
    </location>
</feature>
<feature type="region of interest" description="Disordered" evidence="1">
    <location>
        <begin position="1"/>
        <end position="22"/>
    </location>
</feature>